<feature type="domain" description="Amidohydrolase-related" evidence="2">
    <location>
        <begin position="42"/>
        <end position="351"/>
    </location>
</feature>
<evidence type="ECO:0000256" key="1">
    <source>
        <dbReference type="ARBA" id="ARBA00023239"/>
    </source>
</evidence>
<dbReference type="Gene3D" id="3.20.20.140">
    <property type="entry name" value="Metal-dependent hydrolases"/>
    <property type="match status" value="1"/>
</dbReference>
<dbReference type="InterPro" id="IPR032466">
    <property type="entry name" value="Metal_Hydrolase"/>
</dbReference>
<dbReference type="Pfam" id="PF04909">
    <property type="entry name" value="Amidohydro_2"/>
    <property type="match status" value="1"/>
</dbReference>
<dbReference type="Proteomes" id="UP001498238">
    <property type="component" value="Unassembled WGS sequence"/>
</dbReference>
<evidence type="ECO:0000313" key="3">
    <source>
        <dbReference type="EMBL" id="GAA0037101.1"/>
    </source>
</evidence>
<keyword evidence="1" id="KW-0456">Lyase</keyword>
<protein>
    <submittedName>
        <fullName evidence="3">Amidohydrolase family protein</fullName>
    </submittedName>
</protein>
<dbReference type="InterPro" id="IPR032465">
    <property type="entry name" value="ACMSD"/>
</dbReference>
<sequence>MIDCDVHNSWTSAEVLLDYLDPAFREYLDRGEIPGPRGAFPHAHRPWLHPEGFMRYDAVPPSGVTPGADLPFLAEQLLDRYSIDYAVLTGDESIEVSTLANPYYAQGGASAYNDWMIENWLSADPRLRGSLSVAPQNPQLAAAEIRRLGDHPDIVQVLVSSGSQRPYGDPFFHPIWEACAEYDLPFAAHLGGQGGLNSTPIACGPTTFFWETHALLCETGMAHLGSTIAHGVFEKWPNARLILIECGVAWVPPVLWRLDEDFRALRKETPWLRRLPSEYARDHIRLTTQPLEVPNSPQALWPALADIGAQDMLMFASDYPHWDFDDPNFIRLPEDWREAVLDSNARSVYRLPAQEVVDELAG</sequence>
<keyword evidence="4" id="KW-1185">Reference proteome</keyword>
<reference evidence="3 4" key="1">
    <citation type="submission" date="2024-01" db="EMBL/GenBank/DDBJ databases">
        <title>Characterization of antibiotic resistant novel bacterial strains and their environmental applications.</title>
        <authorList>
            <person name="Manzoor S."/>
            <person name="Abbas S."/>
            <person name="Arshad M."/>
            <person name="Ahmed I."/>
        </authorList>
    </citation>
    <scope>NUCLEOTIDE SEQUENCE [LARGE SCALE GENOMIC DNA]</scope>
    <source>
        <strain evidence="3 4">NCCP-602</strain>
    </source>
</reference>
<dbReference type="InterPro" id="IPR006680">
    <property type="entry name" value="Amidohydro-rel"/>
</dbReference>
<evidence type="ECO:0000259" key="2">
    <source>
        <dbReference type="Pfam" id="PF04909"/>
    </source>
</evidence>
<evidence type="ECO:0000313" key="4">
    <source>
        <dbReference type="Proteomes" id="UP001498238"/>
    </source>
</evidence>
<organism evidence="3 4">
    <name type="scientific">Brevibacterium metallidurans</name>
    <dbReference type="NCBI Taxonomy" id="1482676"/>
    <lineage>
        <taxon>Bacteria</taxon>
        <taxon>Bacillati</taxon>
        <taxon>Actinomycetota</taxon>
        <taxon>Actinomycetes</taxon>
        <taxon>Micrococcales</taxon>
        <taxon>Brevibacteriaceae</taxon>
        <taxon>Brevibacterium</taxon>
    </lineage>
</organism>
<proteinExistence type="predicted"/>
<comment type="caution">
    <text evidence="3">The sequence shown here is derived from an EMBL/GenBank/DDBJ whole genome shotgun (WGS) entry which is preliminary data.</text>
</comment>
<dbReference type="PANTHER" id="PTHR21240">
    <property type="entry name" value="2-AMINO-3-CARBOXYLMUCONATE-6-SEMIALDEHYDE DECARBOXYLASE"/>
    <property type="match status" value="1"/>
</dbReference>
<gene>
    <name evidence="3" type="ORF">NCCP602_30630</name>
</gene>
<accession>A0ABP3CCM9</accession>
<name>A0ABP3CCM9_9MICO</name>
<dbReference type="SUPFAM" id="SSF51556">
    <property type="entry name" value="Metallo-dependent hydrolases"/>
    <property type="match status" value="1"/>
</dbReference>
<dbReference type="EMBL" id="BAAAAF010000016">
    <property type="protein sequence ID" value="GAA0037101.1"/>
    <property type="molecule type" value="Genomic_DNA"/>
</dbReference>
<dbReference type="PANTHER" id="PTHR21240:SF28">
    <property type="entry name" value="ISO-OROTATE DECARBOXYLASE (EUROFUNG)"/>
    <property type="match status" value="1"/>
</dbReference>